<proteinExistence type="predicted"/>
<dbReference type="EMBL" id="JAAIUW010000008">
    <property type="protein sequence ID" value="KAF7821473.1"/>
    <property type="molecule type" value="Genomic_DNA"/>
</dbReference>
<dbReference type="Proteomes" id="UP000634136">
    <property type="component" value="Unassembled WGS sequence"/>
</dbReference>
<organism evidence="1 2">
    <name type="scientific">Senna tora</name>
    <dbReference type="NCBI Taxonomy" id="362788"/>
    <lineage>
        <taxon>Eukaryota</taxon>
        <taxon>Viridiplantae</taxon>
        <taxon>Streptophyta</taxon>
        <taxon>Embryophyta</taxon>
        <taxon>Tracheophyta</taxon>
        <taxon>Spermatophyta</taxon>
        <taxon>Magnoliopsida</taxon>
        <taxon>eudicotyledons</taxon>
        <taxon>Gunneridae</taxon>
        <taxon>Pentapetalae</taxon>
        <taxon>rosids</taxon>
        <taxon>fabids</taxon>
        <taxon>Fabales</taxon>
        <taxon>Fabaceae</taxon>
        <taxon>Caesalpinioideae</taxon>
        <taxon>Cassia clade</taxon>
        <taxon>Senna</taxon>
    </lineage>
</organism>
<protein>
    <submittedName>
        <fullName evidence="1">Uncharacterized protein</fullName>
    </submittedName>
</protein>
<accession>A0A834TFV3</accession>
<sequence>MPGQNDAYDTRKPPKMFQGNSTCARPNLRWTTTWFASVGYAKKSITHASTFFLCKI</sequence>
<dbReference type="AlphaFoldDB" id="A0A834TFV3"/>
<comment type="caution">
    <text evidence="1">The sequence shown here is derived from an EMBL/GenBank/DDBJ whole genome shotgun (WGS) entry which is preliminary data.</text>
</comment>
<evidence type="ECO:0000313" key="2">
    <source>
        <dbReference type="Proteomes" id="UP000634136"/>
    </source>
</evidence>
<evidence type="ECO:0000313" key="1">
    <source>
        <dbReference type="EMBL" id="KAF7821473.1"/>
    </source>
</evidence>
<name>A0A834TFV3_9FABA</name>
<reference evidence="1" key="1">
    <citation type="submission" date="2020-09" db="EMBL/GenBank/DDBJ databases">
        <title>Genome-Enabled Discovery of Anthraquinone Biosynthesis in Senna tora.</title>
        <authorList>
            <person name="Kang S.-H."/>
            <person name="Pandey R.P."/>
            <person name="Lee C.-M."/>
            <person name="Sim J.-S."/>
            <person name="Jeong J.-T."/>
            <person name="Choi B.-S."/>
            <person name="Jung M."/>
            <person name="Ginzburg D."/>
            <person name="Zhao K."/>
            <person name="Won S.Y."/>
            <person name="Oh T.-J."/>
            <person name="Yu Y."/>
            <person name="Kim N.-H."/>
            <person name="Lee O.R."/>
            <person name="Lee T.-H."/>
            <person name="Bashyal P."/>
            <person name="Kim T.-S."/>
            <person name="Lee W.-H."/>
            <person name="Kawkins C."/>
            <person name="Kim C.-K."/>
            <person name="Kim J.S."/>
            <person name="Ahn B.O."/>
            <person name="Rhee S.Y."/>
            <person name="Sohng J.K."/>
        </authorList>
    </citation>
    <scope>NUCLEOTIDE SEQUENCE</scope>
    <source>
        <tissue evidence="1">Leaf</tissue>
    </source>
</reference>
<keyword evidence="2" id="KW-1185">Reference proteome</keyword>
<gene>
    <name evidence="1" type="ORF">G2W53_026928</name>
</gene>